<sequence>MIEKWIKRHPQWFAELRYDIEAGHTGWDELIDAALMTVEDVKPENSFRIVQIKEKFGLLTIHTFHDEGMPDEVSDQISAIFARARQQSAHICEICSAPARVGADQGCMSVRCASCSPQGWVSS</sequence>
<name>A0A212SET3_RHOAC</name>
<reference evidence="2" key="1">
    <citation type="submission" date="2017-06" db="EMBL/GenBank/DDBJ databases">
        <authorList>
            <person name="Varghese N."/>
            <person name="Submissions S."/>
        </authorList>
    </citation>
    <scope>NUCLEOTIDE SEQUENCE [LARGE SCALE GENOMIC DNA]</scope>
    <source>
        <strain evidence="2">DSM 137</strain>
    </source>
</reference>
<dbReference type="EMBL" id="FYDG01000033">
    <property type="protein sequence ID" value="SNB84127.1"/>
    <property type="molecule type" value="Genomic_DNA"/>
</dbReference>
<organism evidence="1 2">
    <name type="scientific">Rhodoblastus acidophilus</name>
    <name type="common">Rhodopseudomonas acidophila</name>
    <dbReference type="NCBI Taxonomy" id="1074"/>
    <lineage>
        <taxon>Bacteria</taxon>
        <taxon>Pseudomonadati</taxon>
        <taxon>Pseudomonadota</taxon>
        <taxon>Alphaproteobacteria</taxon>
        <taxon>Hyphomicrobiales</taxon>
        <taxon>Rhodoblastaceae</taxon>
        <taxon>Rhodoblastus</taxon>
    </lineage>
</organism>
<dbReference type="Proteomes" id="UP000198418">
    <property type="component" value="Unassembled WGS sequence"/>
</dbReference>
<evidence type="ECO:0000313" key="2">
    <source>
        <dbReference type="Proteomes" id="UP000198418"/>
    </source>
</evidence>
<evidence type="ECO:0000313" key="1">
    <source>
        <dbReference type="EMBL" id="SNB84127.1"/>
    </source>
</evidence>
<protein>
    <submittedName>
        <fullName evidence="1">Uncharacterized protein</fullName>
    </submittedName>
</protein>
<keyword evidence="2" id="KW-1185">Reference proteome</keyword>
<accession>A0A212SET3</accession>
<gene>
    <name evidence="1" type="ORF">SAMN06265338_1336</name>
</gene>
<dbReference type="AlphaFoldDB" id="A0A212SET3"/>
<proteinExistence type="predicted"/>
<dbReference type="OrthoDB" id="7906710at2"/>
<dbReference type="RefSeq" id="WP_088522599.1">
    <property type="nucleotide sequence ID" value="NZ_FYDG01000033.1"/>
</dbReference>